<dbReference type="Gene3D" id="4.10.240.10">
    <property type="entry name" value="Zn(2)-C6 fungal-type DNA-binding domain"/>
    <property type="match status" value="1"/>
</dbReference>
<dbReference type="CDD" id="cd00067">
    <property type="entry name" value="GAL4"/>
    <property type="match status" value="1"/>
</dbReference>
<feature type="compositionally biased region" description="Low complexity" evidence="2">
    <location>
        <begin position="194"/>
        <end position="212"/>
    </location>
</feature>
<feature type="compositionally biased region" description="Polar residues" evidence="2">
    <location>
        <begin position="178"/>
        <end position="190"/>
    </location>
</feature>
<dbReference type="GO" id="GO:0008270">
    <property type="term" value="F:zinc ion binding"/>
    <property type="evidence" value="ECO:0007669"/>
    <property type="project" value="InterPro"/>
</dbReference>
<evidence type="ECO:0000256" key="2">
    <source>
        <dbReference type="SAM" id="MobiDB-lite"/>
    </source>
</evidence>
<dbReference type="AlphaFoldDB" id="A0A9P4HKH2"/>
<dbReference type="PROSITE" id="PS00463">
    <property type="entry name" value="ZN2_CY6_FUNGAL_1"/>
    <property type="match status" value="1"/>
</dbReference>
<reference evidence="4" key="1">
    <citation type="journal article" date="2020" name="Stud. Mycol.">
        <title>101 Dothideomycetes genomes: a test case for predicting lifestyles and emergence of pathogens.</title>
        <authorList>
            <person name="Haridas S."/>
            <person name="Albert R."/>
            <person name="Binder M."/>
            <person name="Bloem J."/>
            <person name="Labutti K."/>
            <person name="Salamov A."/>
            <person name="Andreopoulos B."/>
            <person name="Baker S."/>
            <person name="Barry K."/>
            <person name="Bills G."/>
            <person name="Bluhm B."/>
            <person name="Cannon C."/>
            <person name="Castanera R."/>
            <person name="Culley D."/>
            <person name="Daum C."/>
            <person name="Ezra D."/>
            <person name="Gonzalez J."/>
            <person name="Henrissat B."/>
            <person name="Kuo A."/>
            <person name="Liang C."/>
            <person name="Lipzen A."/>
            <person name="Lutzoni F."/>
            <person name="Magnuson J."/>
            <person name="Mondo S."/>
            <person name="Nolan M."/>
            <person name="Ohm R."/>
            <person name="Pangilinan J."/>
            <person name="Park H.-J."/>
            <person name="Ramirez L."/>
            <person name="Alfaro M."/>
            <person name="Sun H."/>
            <person name="Tritt A."/>
            <person name="Yoshinaga Y."/>
            <person name="Zwiers L.-H."/>
            <person name="Turgeon B."/>
            <person name="Goodwin S."/>
            <person name="Spatafora J."/>
            <person name="Crous P."/>
            <person name="Grigoriev I."/>
        </authorList>
    </citation>
    <scope>NUCLEOTIDE SEQUENCE</scope>
    <source>
        <strain evidence="4">CBS 121410</strain>
    </source>
</reference>
<evidence type="ECO:0000313" key="4">
    <source>
        <dbReference type="EMBL" id="KAF2083230.1"/>
    </source>
</evidence>
<organism evidence="4 5">
    <name type="scientific">Saccharata proteae CBS 121410</name>
    <dbReference type="NCBI Taxonomy" id="1314787"/>
    <lineage>
        <taxon>Eukaryota</taxon>
        <taxon>Fungi</taxon>
        <taxon>Dikarya</taxon>
        <taxon>Ascomycota</taxon>
        <taxon>Pezizomycotina</taxon>
        <taxon>Dothideomycetes</taxon>
        <taxon>Dothideomycetes incertae sedis</taxon>
        <taxon>Botryosphaeriales</taxon>
        <taxon>Saccharataceae</taxon>
        <taxon>Saccharata</taxon>
    </lineage>
</organism>
<dbReference type="PANTHER" id="PTHR31668">
    <property type="entry name" value="GLUCOSE TRANSPORT TRANSCRIPTION REGULATOR RGT1-RELATED-RELATED"/>
    <property type="match status" value="1"/>
</dbReference>
<accession>A0A9P4HKH2</accession>
<name>A0A9P4HKH2_9PEZI</name>
<dbReference type="InterPro" id="IPR050797">
    <property type="entry name" value="Carb_Metab_Trans_Reg"/>
</dbReference>
<dbReference type="PROSITE" id="PS50048">
    <property type="entry name" value="ZN2_CY6_FUNGAL_2"/>
    <property type="match status" value="1"/>
</dbReference>
<evidence type="ECO:0000313" key="5">
    <source>
        <dbReference type="Proteomes" id="UP000799776"/>
    </source>
</evidence>
<feature type="compositionally biased region" description="Low complexity" evidence="2">
    <location>
        <begin position="71"/>
        <end position="80"/>
    </location>
</feature>
<proteinExistence type="predicted"/>
<dbReference type="Pfam" id="PF00172">
    <property type="entry name" value="Zn_clus"/>
    <property type="match status" value="1"/>
</dbReference>
<comment type="caution">
    <text evidence="4">The sequence shown here is derived from an EMBL/GenBank/DDBJ whole genome shotgun (WGS) entry which is preliminary data.</text>
</comment>
<feature type="domain" description="Zn(2)-C6 fungal-type" evidence="3">
    <location>
        <begin position="138"/>
        <end position="172"/>
    </location>
</feature>
<dbReference type="OrthoDB" id="4150019at2759"/>
<feature type="region of interest" description="Disordered" evidence="2">
    <location>
        <begin position="174"/>
        <end position="264"/>
    </location>
</feature>
<dbReference type="Proteomes" id="UP000799776">
    <property type="component" value="Unassembled WGS sequence"/>
</dbReference>
<keyword evidence="5" id="KW-1185">Reference proteome</keyword>
<feature type="region of interest" description="Disordered" evidence="2">
    <location>
        <begin position="1"/>
        <end position="47"/>
    </location>
</feature>
<dbReference type="InterPro" id="IPR001138">
    <property type="entry name" value="Zn2Cys6_DnaBD"/>
</dbReference>
<dbReference type="EMBL" id="ML978823">
    <property type="protein sequence ID" value="KAF2083230.1"/>
    <property type="molecule type" value="Genomic_DNA"/>
</dbReference>
<keyword evidence="1" id="KW-0539">Nucleus</keyword>
<evidence type="ECO:0000259" key="3">
    <source>
        <dbReference type="PROSITE" id="PS50048"/>
    </source>
</evidence>
<gene>
    <name evidence="4" type="ORF">K490DRAFT_70020</name>
</gene>
<protein>
    <recommendedName>
        <fullName evidence="3">Zn(2)-C6 fungal-type domain-containing protein</fullName>
    </recommendedName>
</protein>
<dbReference type="InterPro" id="IPR036864">
    <property type="entry name" value="Zn2-C6_fun-type_DNA-bd_sf"/>
</dbReference>
<sequence length="466" mass="49202">MSYNPPAPVSGLGVPQQTTTPATTTKGQQSVGVDAIDRTRRLRAHPTTTIITTTTTTPTPIPTTAATIASAAAAPTAAHALRNNGKRRSSKGTHSPEVKKTSSIPHMRPLALADNGPVSPLSQDKRRNKLGYHRTSVACGHCRRRKIRCLLAPDDPQGRCANCIRLKKECNFYPVDQPNPSEGKQSTTPKRGSDSAVPSSSTSSSPRASNASGHDFPDDFGYPQSLQPGDGPPGVTMSGEDGGPLDMSHSGVIPPQPPFPYSPHFELGPWTSGYVQTPSDGAPSDSNSSLTYWSGSGGPAGPPISVSSGYFHDRHTSTIPTRPAHDILPSNVGPGGLGSNDTPWTGPPPRSISYSHIEGIPQNYHYRTGPGNANPMHSLQRVNSVHDFSPPQHGQMGHQDGASPYQYTVSPRWNPYAAAGPEGIQAGAVQPIAGQQQWYAADPMVLGAVEEEHGGHGHHGYGVPPF</sequence>
<dbReference type="GO" id="GO:0000981">
    <property type="term" value="F:DNA-binding transcription factor activity, RNA polymerase II-specific"/>
    <property type="evidence" value="ECO:0007669"/>
    <property type="project" value="InterPro"/>
</dbReference>
<evidence type="ECO:0000256" key="1">
    <source>
        <dbReference type="ARBA" id="ARBA00023242"/>
    </source>
</evidence>
<dbReference type="SUPFAM" id="SSF57701">
    <property type="entry name" value="Zn2/Cys6 DNA-binding domain"/>
    <property type="match status" value="1"/>
</dbReference>
<dbReference type="SMART" id="SM00066">
    <property type="entry name" value="GAL4"/>
    <property type="match status" value="1"/>
</dbReference>
<feature type="compositionally biased region" description="Low complexity" evidence="2">
    <location>
        <begin position="16"/>
        <end position="29"/>
    </location>
</feature>
<feature type="region of interest" description="Disordered" evidence="2">
    <location>
        <begin position="71"/>
        <end position="129"/>
    </location>
</feature>